<dbReference type="GO" id="GO:0008270">
    <property type="term" value="F:zinc ion binding"/>
    <property type="evidence" value="ECO:0007669"/>
    <property type="project" value="UniProtKB-KW"/>
</dbReference>
<dbReference type="GO" id="GO:0034967">
    <property type="term" value="C:Set3 complex"/>
    <property type="evidence" value="ECO:0007669"/>
    <property type="project" value="TreeGrafter"/>
</dbReference>
<evidence type="ECO:0000256" key="3">
    <source>
        <dbReference type="ARBA" id="ARBA00022833"/>
    </source>
</evidence>
<sequence>MPLDFAHQLSTSTSEFAVNADVKRSKRQTAGGKQSRQQRENIENAQSTVSSGVSLANLPIQKQSTKIRKRLLTENQANTTVTDHHTSKRRKRLQEDVRHSPLVLSALTSLSNAPRLHRTLSDKSSYLNQTLLSKESDSAKSQSTLASWRKTPQRKIGGTESDDADDEEEQSRANSADASSTSLVLVREPTDTLGVDCLRRPKNGRPPCLINIKFEAQVSSPESQPSPSVVDDLFGSDTTLTSLEDDSEDDSEIGQASNSENVPVTHQDIAKSLSVLPSGFVVPSTMNLPLSAAAAPAVRRGPGRPRKVPLADSTDSGPQPRSRHRKNAGDIAAWSTKVSKSPSPPKPVSVESVLSHNGAPKTPSDSKQAPQPSQLQESLMVRILNAKAPLPRTDIDPDLTNSPDEVVLDASRQGDRKHNDELSDNGPGVMTDKGTDQVPSLCDPRMIETSDSTLLNIPSPTKADGHIFAVPAHPVRRRPTAWVVPHARLSDLFQIPKTTETISITQRLIEKQGRPLLRNYPRPLVLQSCLDIMTQSDSTRYLSNIGAIKTMLKHALQKGMTKMQESAQENAPSLCEIESEEASMQLQSWMAVIGNGDGLLQPSTRKNQEQKRIAERRTLVSDTFRTLNLPPPPEGWDKSSRAIEAGYVFGGDSAASEVDEVAAQRWSSIMKDTLDQLSRLLGCDYCRKTYKTRDELAYHMERCMMARLQTSISSDFDGDSTDSETEDQRRARCPTASHERSPARTSEVSDDEAAVAGEEGIIKCVCGTKDDEGTMVQCDECKAWLHLECLDLSEDDVPDEYFCPTCTGQPLPGNGGKSSRAIKEKSNAAPSRRYRQESMPKLDDNDGASSKYGARRTIEREFESGSESDDVEGTDAEGNNYGVSLEGMVSPQVVLSYDWDQDSQVPGSSDLGYDSEYMSSVLGVSPKRKSIFKEPRAPALMLDGSSSEDIQTDLRDSLLSSDLGFYDDDVVEGFTHGFAHSPSMRLEPGSESDLCFYDGSLESDLSLYDPQLFNNYLATTD</sequence>
<feature type="compositionally biased region" description="Polar residues" evidence="6">
    <location>
        <begin position="254"/>
        <end position="264"/>
    </location>
</feature>
<evidence type="ECO:0000256" key="2">
    <source>
        <dbReference type="ARBA" id="ARBA00022771"/>
    </source>
</evidence>
<dbReference type="SMART" id="SM00249">
    <property type="entry name" value="PHD"/>
    <property type="match status" value="1"/>
</dbReference>
<evidence type="ECO:0000256" key="1">
    <source>
        <dbReference type="ARBA" id="ARBA00022723"/>
    </source>
</evidence>
<feature type="region of interest" description="Disordered" evidence="6">
    <location>
        <begin position="409"/>
        <end position="440"/>
    </location>
</feature>
<gene>
    <name evidence="8" type="primary">MLL5</name>
    <name evidence="8" type="ORF">BG011_001106</name>
</gene>
<dbReference type="InterPro" id="IPR011011">
    <property type="entry name" value="Znf_FYVE_PHD"/>
</dbReference>
<comment type="caution">
    <text evidence="8">The sequence shown here is derived from an EMBL/GenBank/DDBJ whole genome shotgun (WGS) entry which is preliminary data.</text>
</comment>
<dbReference type="Pfam" id="PF20826">
    <property type="entry name" value="PHD_5"/>
    <property type="match status" value="1"/>
</dbReference>
<feature type="compositionally biased region" description="Basic and acidic residues" evidence="6">
    <location>
        <begin position="834"/>
        <end position="844"/>
    </location>
</feature>
<feature type="compositionally biased region" description="Basic and acidic residues" evidence="6">
    <location>
        <begin position="412"/>
        <end position="421"/>
    </location>
</feature>
<feature type="compositionally biased region" description="Acidic residues" evidence="6">
    <location>
        <begin position="864"/>
        <end position="875"/>
    </location>
</feature>
<evidence type="ECO:0000313" key="9">
    <source>
        <dbReference type="Proteomes" id="UP000726737"/>
    </source>
</evidence>
<name>A0A9P6Q711_9FUNG</name>
<protein>
    <submittedName>
        <fullName evidence="8">Myeloid lymphoid or mixed-lineage leukemia 5 (Trithorax, )</fullName>
    </submittedName>
</protein>
<evidence type="ECO:0000256" key="5">
    <source>
        <dbReference type="PROSITE-ProRule" id="PRU00146"/>
    </source>
</evidence>
<dbReference type="PANTHER" id="PTHR46462:SF3">
    <property type="entry name" value="UPSET, ISOFORM A"/>
    <property type="match status" value="1"/>
</dbReference>
<keyword evidence="1" id="KW-0479">Metal-binding</keyword>
<feature type="region of interest" description="Disordered" evidence="6">
    <location>
        <begin position="218"/>
        <end position="264"/>
    </location>
</feature>
<feature type="compositionally biased region" description="Low complexity" evidence="6">
    <location>
        <begin position="218"/>
        <end position="242"/>
    </location>
</feature>
<feature type="compositionally biased region" description="Polar residues" evidence="6">
    <location>
        <begin position="363"/>
        <end position="374"/>
    </location>
</feature>
<dbReference type="InterPro" id="IPR013083">
    <property type="entry name" value="Znf_RING/FYVE/PHD"/>
</dbReference>
<dbReference type="InterPro" id="IPR019786">
    <property type="entry name" value="Zinc_finger_PHD-type_CS"/>
</dbReference>
<organism evidence="8 9">
    <name type="scientific">Mortierella polycephala</name>
    <dbReference type="NCBI Taxonomy" id="41804"/>
    <lineage>
        <taxon>Eukaryota</taxon>
        <taxon>Fungi</taxon>
        <taxon>Fungi incertae sedis</taxon>
        <taxon>Mucoromycota</taxon>
        <taxon>Mortierellomycotina</taxon>
        <taxon>Mortierellomycetes</taxon>
        <taxon>Mortierellales</taxon>
        <taxon>Mortierellaceae</taxon>
        <taxon>Mortierella</taxon>
    </lineage>
</organism>
<dbReference type="InterPro" id="IPR001965">
    <property type="entry name" value="Znf_PHD"/>
</dbReference>
<dbReference type="OrthoDB" id="79252at2759"/>
<feature type="compositionally biased region" description="Acidic residues" evidence="6">
    <location>
        <begin position="716"/>
        <end position="725"/>
    </location>
</feature>
<feature type="region of interest" description="Disordered" evidence="6">
    <location>
        <begin position="133"/>
        <end position="186"/>
    </location>
</feature>
<evidence type="ECO:0000313" key="8">
    <source>
        <dbReference type="EMBL" id="KAG0261332.1"/>
    </source>
</evidence>
<dbReference type="InterPro" id="IPR019787">
    <property type="entry name" value="Znf_PHD-finger"/>
</dbReference>
<evidence type="ECO:0000256" key="6">
    <source>
        <dbReference type="SAM" id="MobiDB-lite"/>
    </source>
</evidence>
<feature type="domain" description="PHD-type" evidence="7">
    <location>
        <begin position="761"/>
        <end position="809"/>
    </location>
</feature>
<proteinExistence type="predicted"/>
<dbReference type="PROSITE" id="PS50016">
    <property type="entry name" value="ZF_PHD_2"/>
    <property type="match status" value="1"/>
</dbReference>
<keyword evidence="9" id="KW-1185">Reference proteome</keyword>
<reference evidence="8" key="1">
    <citation type="journal article" date="2020" name="Fungal Divers.">
        <title>Resolving the Mortierellaceae phylogeny through synthesis of multi-gene phylogenetics and phylogenomics.</title>
        <authorList>
            <person name="Vandepol N."/>
            <person name="Liber J."/>
            <person name="Desiro A."/>
            <person name="Na H."/>
            <person name="Kennedy M."/>
            <person name="Barry K."/>
            <person name="Grigoriev I.V."/>
            <person name="Miller A.N."/>
            <person name="O'Donnell K."/>
            <person name="Stajich J.E."/>
            <person name="Bonito G."/>
        </authorList>
    </citation>
    <scope>NUCLEOTIDE SEQUENCE</scope>
    <source>
        <strain evidence="8">KOD948</strain>
    </source>
</reference>
<feature type="compositionally biased region" description="Acidic residues" evidence="6">
    <location>
        <begin position="243"/>
        <end position="252"/>
    </location>
</feature>
<keyword evidence="4" id="KW-0156">Chromatin regulator</keyword>
<feature type="compositionally biased region" description="Polar residues" evidence="6">
    <location>
        <begin position="172"/>
        <end position="183"/>
    </location>
</feature>
<feature type="region of interest" description="Disordered" evidence="6">
    <location>
        <begin position="294"/>
        <end position="374"/>
    </location>
</feature>
<dbReference type="AlphaFoldDB" id="A0A9P6Q711"/>
<evidence type="ECO:0000259" key="7">
    <source>
        <dbReference type="PROSITE" id="PS50016"/>
    </source>
</evidence>
<dbReference type="SUPFAM" id="SSF57903">
    <property type="entry name" value="FYVE/PHD zinc finger"/>
    <property type="match status" value="1"/>
</dbReference>
<feature type="compositionally biased region" description="Acidic residues" evidence="6">
    <location>
        <begin position="160"/>
        <end position="169"/>
    </location>
</feature>
<dbReference type="EMBL" id="JAAAJA010000127">
    <property type="protein sequence ID" value="KAG0261332.1"/>
    <property type="molecule type" value="Genomic_DNA"/>
</dbReference>
<accession>A0A9P6Q711</accession>
<feature type="region of interest" description="Disordered" evidence="6">
    <location>
        <begin position="714"/>
        <end position="753"/>
    </location>
</feature>
<dbReference type="Proteomes" id="UP000726737">
    <property type="component" value="Unassembled WGS sequence"/>
</dbReference>
<evidence type="ECO:0000256" key="4">
    <source>
        <dbReference type="ARBA" id="ARBA00022853"/>
    </source>
</evidence>
<dbReference type="Gene3D" id="3.30.40.10">
    <property type="entry name" value="Zinc/RING finger domain, C3HC4 (zinc finger)"/>
    <property type="match status" value="1"/>
</dbReference>
<keyword evidence="3" id="KW-0862">Zinc</keyword>
<dbReference type="PANTHER" id="PTHR46462">
    <property type="entry name" value="UPSET, ISOFORM A"/>
    <property type="match status" value="1"/>
</dbReference>
<keyword evidence="2 5" id="KW-0863">Zinc-finger</keyword>
<dbReference type="GO" id="GO:0070210">
    <property type="term" value="C:Rpd3L-Expanded complex"/>
    <property type="evidence" value="ECO:0007669"/>
    <property type="project" value="TreeGrafter"/>
</dbReference>
<feature type="compositionally biased region" description="Polar residues" evidence="6">
    <location>
        <begin position="133"/>
        <end position="146"/>
    </location>
</feature>
<dbReference type="GO" id="GO:0006325">
    <property type="term" value="P:chromatin organization"/>
    <property type="evidence" value="ECO:0007669"/>
    <property type="project" value="UniProtKB-KW"/>
</dbReference>
<feature type="region of interest" description="Disordered" evidence="6">
    <location>
        <begin position="73"/>
        <end position="97"/>
    </location>
</feature>
<dbReference type="GO" id="GO:0006355">
    <property type="term" value="P:regulation of DNA-templated transcription"/>
    <property type="evidence" value="ECO:0007669"/>
    <property type="project" value="TreeGrafter"/>
</dbReference>
<dbReference type="PROSITE" id="PS01359">
    <property type="entry name" value="ZF_PHD_1"/>
    <property type="match status" value="1"/>
</dbReference>
<feature type="region of interest" description="Disordered" evidence="6">
    <location>
        <begin position="20"/>
        <end position="50"/>
    </location>
</feature>
<feature type="region of interest" description="Disordered" evidence="6">
    <location>
        <begin position="807"/>
        <end position="877"/>
    </location>
</feature>